<dbReference type="InterPro" id="IPR006070">
    <property type="entry name" value="Sua5-like_dom"/>
</dbReference>
<dbReference type="GO" id="GO:0000049">
    <property type="term" value="F:tRNA binding"/>
    <property type="evidence" value="ECO:0007669"/>
    <property type="project" value="TreeGrafter"/>
</dbReference>
<evidence type="ECO:0000256" key="11">
    <source>
        <dbReference type="ARBA" id="ARBA00048366"/>
    </source>
</evidence>
<dbReference type="EC" id="2.7.7.87" evidence="3"/>
<dbReference type="InterPro" id="IPR050156">
    <property type="entry name" value="TC-AMP_synthase_SUA5"/>
</dbReference>
<dbReference type="Gene3D" id="3.90.870.10">
    <property type="entry name" value="DHBP synthase"/>
    <property type="match status" value="1"/>
</dbReference>
<dbReference type="GO" id="GO:0061710">
    <property type="term" value="F:L-threonylcarbamoyladenylate synthase"/>
    <property type="evidence" value="ECO:0007669"/>
    <property type="project" value="UniProtKB-EC"/>
</dbReference>
<organism evidence="13 14">
    <name type="scientific">Candidatus Desantisbacteria bacterium CG_4_10_14_0_8_um_filter_48_22</name>
    <dbReference type="NCBI Taxonomy" id="1974543"/>
    <lineage>
        <taxon>Bacteria</taxon>
        <taxon>Candidatus Desantisiibacteriota</taxon>
    </lineage>
</organism>
<dbReference type="GO" id="GO:0008033">
    <property type="term" value="P:tRNA processing"/>
    <property type="evidence" value="ECO:0007669"/>
    <property type="project" value="UniProtKB-KW"/>
</dbReference>
<evidence type="ECO:0000256" key="6">
    <source>
        <dbReference type="ARBA" id="ARBA00022694"/>
    </source>
</evidence>
<dbReference type="EMBL" id="PFMR01000330">
    <property type="protein sequence ID" value="PIZ14593.1"/>
    <property type="molecule type" value="Genomic_DNA"/>
</dbReference>
<keyword evidence="7" id="KW-0548">Nucleotidyltransferase</keyword>
<dbReference type="GO" id="GO:0003725">
    <property type="term" value="F:double-stranded RNA binding"/>
    <property type="evidence" value="ECO:0007669"/>
    <property type="project" value="InterPro"/>
</dbReference>
<gene>
    <name evidence="13" type="ORF">COY52_11975</name>
</gene>
<dbReference type="NCBIfam" id="TIGR00057">
    <property type="entry name" value="L-threonylcarbamoyladenylate synthase"/>
    <property type="match status" value="1"/>
</dbReference>
<dbReference type="SUPFAM" id="SSF55821">
    <property type="entry name" value="YrdC/RibB"/>
    <property type="match status" value="1"/>
</dbReference>
<evidence type="ECO:0000256" key="10">
    <source>
        <dbReference type="ARBA" id="ARBA00029774"/>
    </source>
</evidence>
<proteinExistence type="inferred from homology"/>
<dbReference type="PROSITE" id="PS51163">
    <property type="entry name" value="YRDC"/>
    <property type="match status" value="1"/>
</dbReference>
<evidence type="ECO:0000256" key="9">
    <source>
        <dbReference type="ARBA" id="ARBA00022840"/>
    </source>
</evidence>
<feature type="domain" description="YrdC-like" evidence="12">
    <location>
        <begin position="13"/>
        <end position="199"/>
    </location>
</feature>
<keyword evidence="9" id="KW-0067">ATP-binding</keyword>
<evidence type="ECO:0000256" key="8">
    <source>
        <dbReference type="ARBA" id="ARBA00022741"/>
    </source>
</evidence>
<dbReference type="PANTHER" id="PTHR17490">
    <property type="entry name" value="SUA5"/>
    <property type="match status" value="1"/>
</dbReference>
<comment type="similarity">
    <text evidence="2">Belongs to the SUA5 family.</text>
</comment>
<dbReference type="PANTHER" id="PTHR17490:SF16">
    <property type="entry name" value="THREONYLCARBAMOYL-AMP SYNTHASE"/>
    <property type="match status" value="1"/>
</dbReference>
<comment type="subcellular location">
    <subcellularLocation>
        <location evidence="1">Cytoplasm</location>
    </subcellularLocation>
</comment>
<evidence type="ECO:0000256" key="3">
    <source>
        <dbReference type="ARBA" id="ARBA00012584"/>
    </source>
</evidence>
<evidence type="ECO:0000256" key="7">
    <source>
        <dbReference type="ARBA" id="ARBA00022695"/>
    </source>
</evidence>
<evidence type="ECO:0000313" key="14">
    <source>
        <dbReference type="Proteomes" id="UP000229307"/>
    </source>
</evidence>
<sequence>MNILYINSKNPEKKKVGKAAGIIRKGGVVIFPTDTVYGIGARADRKVSVGRIFRIKGRAGNKPLILFINNKRDLNIYIKCIPAGAKKIIARFWPGALTMVFKAGRGIRFPVKDRRGTVGIRMPDHRFLLAVLKKAGVPFATTSANISGQKSPTSVKDIPETMLNKADLVIDGGRTSKGKASTVLDLTAEPFRVLREGAVSLKQLQKAVRASCFVHRVS</sequence>
<accession>A0A2M7S5M0</accession>
<evidence type="ECO:0000259" key="12">
    <source>
        <dbReference type="PROSITE" id="PS51163"/>
    </source>
</evidence>
<reference evidence="14" key="1">
    <citation type="submission" date="2017-09" db="EMBL/GenBank/DDBJ databases">
        <title>Depth-based differentiation of microbial function through sediment-hosted aquifers and enrichment of novel symbionts in the deep terrestrial subsurface.</title>
        <authorList>
            <person name="Probst A.J."/>
            <person name="Ladd B."/>
            <person name="Jarett J.K."/>
            <person name="Geller-Mcgrath D.E."/>
            <person name="Sieber C.M.K."/>
            <person name="Emerson J.B."/>
            <person name="Anantharaman K."/>
            <person name="Thomas B.C."/>
            <person name="Malmstrom R."/>
            <person name="Stieglmeier M."/>
            <person name="Klingl A."/>
            <person name="Woyke T."/>
            <person name="Ryan C.M."/>
            <person name="Banfield J.F."/>
        </authorList>
    </citation>
    <scope>NUCLEOTIDE SEQUENCE [LARGE SCALE GENOMIC DNA]</scope>
</reference>
<dbReference type="GO" id="GO:0005737">
    <property type="term" value="C:cytoplasm"/>
    <property type="evidence" value="ECO:0007669"/>
    <property type="project" value="UniProtKB-SubCell"/>
</dbReference>
<evidence type="ECO:0000256" key="2">
    <source>
        <dbReference type="ARBA" id="ARBA00007663"/>
    </source>
</evidence>
<dbReference type="GO" id="GO:0006450">
    <property type="term" value="P:regulation of translational fidelity"/>
    <property type="evidence" value="ECO:0007669"/>
    <property type="project" value="TreeGrafter"/>
</dbReference>
<evidence type="ECO:0000256" key="5">
    <source>
        <dbReference type="ARBA" id="ARBA00022679"/>
    </source>
</evidence>
<dbReference type="InterPro" id="IPR017945">
    <property type="entry name" value="DHBP_synth_RibB-like_a/b_dom"/>
</dbReference>
<evidence type="ECO:0000313" key="13">
    <source>
        <dbReference type="EMBL" id="PIZ14593.1"/>
    </source>
</evidence>
<keyword evidence="4" id="KW-0963">Cytoplasm</keyword>
<name>A0A2M7S5M0_9BACT</name>
<dbReference type="Proteomes" id="UP000229307">
    <property type="component" value="Unassembled WGS sequence"/>
</dbReference>
<dbReference type="Pfam" id="PF01300">
    <property type="entry name" value="Sua5_yciO_yrdC"/>
    <property type="match status" value="1"/>
</dbReference>
<dbReference type="GO" id="GO:0005524">
    <property type="term" value="F:ATP binding"/>
    <property type="evidence" value="ECO:0007669"/>
    <property type="project" value="UniProtKB-KW"/>
</dbReference>
<comment type="catalytic activity">
    <reaction evidence="11">
        <text>L-threonine + hydrogencarbonate + ATP = L-threonylcarbamoyladenylate + diphosphate + H2O</text>
        <dbReference type="Rhea" id="RHEA:36407"/>
        <dbReference type="ChEBI" id="CHEBI:15377"/>
        <dbReference type="ChEBI" id="CHEBI:17544"/>
        <dbReference type="ChEBI" id="CHEBI:30616"/>
        <dbReference type="ChEBI" id="CHEBI:33019"/>
        <dbReference type="ChEBI" id="CHEBI:57926"/>
        <dbReference type="ChEBI" id="CHEBI:73682"/>
        <dbReference type="EC" id="2.7.7.87"/>
    </reaction>
</comment>
<keyword evidence="5" id="KW-0808">Transferase</keyword>
<keyword evidence="6" id="KW-0819">tRNA processing</keyword>
<comment type="caution">
    <text evidence="13">The sequence shown here is derived from an EMBL/GenBank/DDBJ whole genome shotgun (WGS) entry which is preliminary data.</text>
</comment>
<keyword evidence="8" id="KW-0547">Nucleotide-binding</keyword>
<protein>
    <recommendedName>
        <fullName evidence="10">L-threonylcarbamoyladenylate synthase</fullName>
        <ecNumber evidence="3">2.7.7.87</ecNumber>
    </recommendedName>
    <alternativeName>
        <fullName evidence="10">L-threonylcarbamoyladenylate synthase</fullName>
    </alternativeName>
</protein>
<evidence type="ECO:0000256" key="1">
    <source>
        <dbReference type="ARBA" id="ARBA00004496"/>
    </source>
</evidence>
<evidence type="ECO:0000256" key="4">
    <source>
        <dbReference type="ARBA" id="ARBA00022490"/>
    </source>
</evidence>
<dbReference type="AlphaFoldDB" id="A0A2M7S5M0"/>